<comment type="caution">
    <text evidence="3">The sequence shown here is derived from an EMBL/GenBank/DDBJ whole genome shotgun (WGS) entry which is preliminary data.</text>
</comment>
<dbReference type="AlphaFoldDB" id="A0A1D2MI70"/>
<keyword evidence="2" id="KW-1133">Transmembrane helix</keyword>
<evidence type="ECO:0000313" key="3">
    <source>
        <dbReference type="EMBL" id="ODM92612.1"/>
    </source>
</evidence>
<feature type="transmembrane region" description="Helical" evidence="2">
    <location>
        <begin position="25"/>
        <end position="52"/>
    </location>
</feature>
<gene>
    <name evidence="3" type="ORF">Ocin01_14070</name>
</gene>
<proteinExistence type="predicted"/>
<keyword evidence="2" id="KW-0472">Membrane</keyword>
<protein>
    <submittedName>
        <fullName evidence="3">Uncharacterized protein</fullName>
    </submittedName>
</protein>
<reference evidence="3 4" key="1">
    <citation type="journal article" date="2016" name="Genome Biol. Evol.">
        <title>Gene Family Evolution Reflects Adaptation to Soil Environmental Stressors in the Genome of the Collembolan Orchesella cincta.</title>
        <authorList>
            <person name="Faddeeva-Vakhrusheva A."/>
            <person name="Derks M.F."/>
            <person name="Anvar S.Y."/>
            <person name="Agamennone V."/>
            <person name="Suring W."/>
            <person name="Smit S."/>
            <person name="van Straalen N.M."/>
            <person name="Roelofs D."/>
        </authorList>
    </citation>
    <scope>NUCLEOTIDE SEQUENCE [LARGE SCALE GENOMIC DNA]</scope>
    <source>
        <tissue evidence="3">Mixed pool</tissue>
    </source>
</reference>
<evidence type="ECO:0000256" key="1">
    <source>
        <dbReference type="SAM" id="MobiDB-lite"/>
    </source>
</evidence>
<accession>A0A1D2MI70</accession>
<dbReference type="Proteomes" id="UP000094527">
    <property type="component" value="Unassembled WGS sequence"/>
</dbReference>
<organism evidence="3 4">
    <name type="scientific">Orchesella cincta</name>
    <name type="common">Springtail</name>
    <name type="synonym">Podura cincta</name>
    <dbReference type="NCBI Taxonomy" id="48709"/>
    <lineage>
        <taxon>Eukaryota</taxon>
        <taxon>Metazoa</taxon>
        <taxon>Ecdysozoa</taxon>
        <taxon>Arthropoda</taxon>
        <taxon>Hexapoda</taxon>
        <taxon>Collembola</taxon>
        <taxon>Entomobryomorpha</taxon>
        <taxon>Entomobryoidea</taxon>
        <taxon>Orchesellidae</taxon>
        <taxon>Orchesellinae</taxon>
        <taxon>Orchesella</taxon>
    </lineage>
</organism>
<name>A0A1D2MI70_ORCCI</name>
<keyword evidence="2" id="KW-0812">Transmembrane</keyword>
<sequence length="146" mass="15068">MSDFESKPNSDSSDSFPAHDSTWKFYLPAIIIGTGIFIFIVSSISAVMYFCVGKRRGKASPVVDTNGTDSVGWMKDVEAHRGVSAIPGSHVSGEDAGNDVCSDGVVKVNTCDSVDMNTGGGNDINTRGDGDTAGAGEGNNVVGGND</sequence>
<feature type="region of interest" description="Disordered" evidence="1">
    <location>
        <begin position="117"/>
        <end position="146"/>
    </location>
</feature>
<evidence type="ECO:0000313" key="4">
    <source>
        <dbReference type="Proteomes" id="UP000094527"/>
    </source>
</evidence>
<keyword evidence="4" id="KW-1185">Reference proteome</keyword>
<dbReference type="EMBL" id="LJIJ01001190">
    <property type="protein sequence ID" value="ODM92612.1"/>
    <property type="molecule type" value="Genomic_DNA"/>
</dbReference>
<evidence type="ECO:0000256" key="2">
    <source>
        <dbReference type="SAM" id="Phobius"/>
    </source>
</evidence>